<gene>
    <name evidence="1" type="ORF">O3M35_003667</name>
</gene>
<organism evidence="1 2">
    <name type="scientific">Rhynocoris fuscipes</name>
    <dbReference type="NCBI Taxonomy" id="488301"/>
    <lineage>
        <taxon>Eukaryota</taxon>
        <taxon>Metazoa</taxon>
        <taxon>Ecdysozoa</taxon>
        <taxon>Arthropoda</taxon>
        <taxon>Hexapoda</taxon>
        <taxon>Insecta</taxon>
        <taxon>Pterygota</taxon>
        <taxon>Neoptera</taxon>
        <taxon>Paraneoptera</taxon>
        <taxon>Hemiptera</taxon>
        <taxon>Heteroptera</taxon>
        <taxon>Panheteroptera</taxon>
        <taxon>Cimicomorpha</taxon>
        <taxon>Reduviidae</taxon>
        <taxon>Harpactorinae</taxon>
        <taxon>Harpactorini</taxon>
        <taxon>Rhynocoris</taxon>
    </lineage>
</organism>
<evidence type="ECO:0000313" key="1">
    <source>
        <dbReference type="EMBL" id="KAK9499166.1"/>
    </source>
</evidence>
<comment type="caution">
    <text evidence="1">The sequence shown here is derived from an EMBL/GenBank/DDBJ whole genome shotgun (WGS) entry which is preliminary data.</text>
</comment>
<evidence type="ECO:0000313" key="2">
    <source>
        <dbReference type="Proteomes" id="UP001461498"/>
    </source>
</evidence>
<sequence length="694" mass="77981">MRLIHINRLLLKVISAAGEDGKEVQTMTDDARPPDQQQSVNDKIKSLQNLLYPNNGKYQQPSSLEDRASDTQTVSNDYLVNSMNRLKRQNFVGHHHPCACIPRHCACYHDNDPNKAANLNNPLYNCNQQTGASCIKCLPRNYCACNANPICNPRGEFTYNSNNQNLNPFPNCLPNINNNNEQNINANPVCIPSDYTYNRNNQICPTPNDCTYNRNDQLLNPNPICPTPNDCTYNRNDQLLNPNPICPTPNDCTYNRNDQLLNPICPTPNDCTYNRNDQLLNPNPLCPTPNDCTYNRNDQVINPNPLCQTPNTYNSNNQILNPNPVFQTPNTYNNNDQIINPHPICPTPNDCTYNRNDQVINPNPICPTPNDCTYNRNDQIINQNPICPTPAYCNNYCSHCIPQAYPYHNNNNHMVPAANTVGYNSANAQLQNVNPENIEYETRESNRPPQKVELNENRAFGLVAQASPAGAREVIYDQEQRKETEITYGTPAPNAFRYSVEQVGNRFQEVSKATGLAKVPQSNTATPALQNAPPTIVDESNVSYETSDECCIPKSEPEPVESYSEEEAAANQPYHNCCCDCYDPAMECPVKNSCDYSSRCPNRTELNSVEEENTKKPDVNFTRGFTIGVSQNRILGNAIDHKAEARNDDSALKDIKELQEGDVVGEFRGRILFAKQGLTLSVDHLSLPYLEKYS</sequence>
<protein>
    <submittedName>
        <fullName evidence="1">Uncharacterized protein</fullName>
    </submittedName>
</protein>
<dbReference type="AlphaFoldDB" id="A0AAW1CL77"/>
<proteinExistence type="predicted"/>
<reference evidence="1 2" key="1">
    <citation type="submission" date="2022-12" db="EMBL/GenBank/DDBJ databases">
        <title>Chromosome-level genome assembly of true bugs.</title>
        <authorList>
            <person name="Ma L."/>
            <person name="Li H."/>
        </authorList>
    </citation>
    <scope>NUCLEOTIDE SEQUENCE [LARGE SCALE GENOMIC DNA]</scope>
    <source>
        <strain evidence="1">Lab_2022b</strain>
    </source>
</reference>
<dbReference type="Proteomes" id="UP001461498">
    <property type="component" value="Unassembled WGS sequence"/>
</dbReference>
<accession>A0AAW1CL77</accession>
<dbReference type="EMBL" id="JAPXFL010000012">
    <property type="protein sequence ID" value="KAK9499166.1"/>
    <property type="molecule type" value="Genomic_DNA"/>
</dbReference>
<keyword evidence="2" id="KW-1185">Reference proteome</keyword>
<name>A0AAW1CL77_9HEMI</name>